<organism evidence="2 3">
    <name type="scientific">Mycobacterium parascrofulaceum ATCC BAA-614</name>
    <dbReference type="NCBI Taxonomy" id="525368"/>
    <lineage>
        <taxon>Bacteria</taxon>
        <taxon>Bacillati</taxon>
        <taxon>Actinomycetota</taxon>
        <taxon>Actinomycetes</taxon>
        <taxon>Mycobacteriales</taxon>
        <taxon>Mycobacteriaceae</taxon>
        <taxon>Mycobacterium</taxon>
        <taxon>Mycobacterium simiae complex</taxon>
    </lineage>
</organism>
<dbReference type="EMBL" id="ADNV01000380">
    <property type="protein sequence ID" value="EFG74164.1"/>
    <property type="molecule type" value="Genomic_DNA"/>
</dbReference>
<keyword evidence="1" id="KW-1133">Transmembrane helix</keyword>
<gene>
    <name evidence="2" type="ORF">HMPREF0591_5945</name>
</gene>
<name>D5PIF1_9MYCO</name>
<keyword evidence="3" id="KW-1185">Reference proteome</keyword>
<dbReference type="HOGENOM" id="CLU_965835_0_0_11"/>
<keyword evidence="1" id="KW-0472">Membrane</keyword>
<sequence>MLLEVWLPASTARVAAAAGAGETFKNIAAGVASIATTVALLIGGVWAWFKFIRGRTFNPRISYEILGQWRPIDDATAYVLHVRVRVTNISAAAITLRQYYTALDVSFLRGRQSELPDIVEWENYLASRTDPSQVGAFAVLEECNWIEPGETVTDDLMLELGRRPAIAKLELSLAWNSSSWRWRRRWKTWRRMHRWVLYPRAFCRNRCRPAYRWGERTRGVRRLCGLIRWRRRCRTKLRRRICRSRLYSWIYRRPDDPTHRKDVADFIRRIITPDSTMIDDDDSVMRVS</sequence>
<dbReference type="AlphaFoldDB" id="D5PIF1"/>
<evidence type="ECO:0000256" key="1">
    <source>
        <dbReference type="SAM" id="Phobius"/>
    </source>
</evidence>
<keyword evidence="1" id="KW-0812">Transmembrane</keyword>
<dbReference type="eggNOG" id="ENOG5030VCB">
    <property type="taxonomic scope" value="Bacteria"/>
</dbReference>
<feature type="transmembrane region" description="Helical" evidence="1">
    <location>
        <begin position="27"/>
        <end position="49"/>
    </location>
</feature>
<reference evidence="2 3" key="1">
    <citation type="submission" date="2010-04" db="EMBL/GenBank/DDBJ databases">
        <authorList>
            <person name="Muzny D."/>
            <person name="Qin X."/>
            <person name="Deng J."/>
            <person name="Jiang H."/>
            <person name="Liu Y."/>
            <person name="Qu J."/>
            <person name="Song X.-Z."/>
            <person name="Zhang L."/>
            <person name="Thornton R."/>
            <person name="Coyle M."/>
            <person name="Francisco L."/>
            <person name="Jackson L."/>
            <person name="Javaid M."/>
            <person name="Korchina V."/>
            <person name="Kovar C."/>
            <person name="Mata R."/>
            <person name="Mathew T."/>
            <person name="Ngo R."/>
            <person name="Nguyen L."/>
            <person name="Nguyen N."/>
            <person name="Okwuonu G."/>
            <person name="Ongeri F."/>
            <person name="Pham C."/>
            <person name="Simmons D."/>
            <person name="Wilczek-Boney K."/>
            <person name="Hale W."/>
            <person name="Jakkamsetti A."/>
            <person name="Pham P."/>
            <person name="Ruth R."/>
            <person name="San Lucas F."/>
            <person name="Warren J."/>
            <person name="Zhang J."/>
            <person name="Zhao Z."/>
            <person name="Zhou C."/>
            <person name="Zhu D."/>
            <person name="Lee S."/>
            <person name="Bess C."/>
            <person name="Blankenburg K."/>
            <person name="Forbes L."/>
            <person name="Fu Q."/>
            <person name="Gubbala S."/>
            <person name="Hirani K."/>
            <person name="Jayaseelan J.C."/>
            <person name="Lara F."/>
            <person name="Munidasa M."/>
            <person name="Palculict T."/>
            <person name="Patil S."/>
            <person name="Pu L.-L."/>
            <person name="Saada N."/>
            <person name="Tang L."/>
            <person name="Weissenberger G."/>
            <person name="Zhu Y."/>
            <person name="Hemphill L."/>
            <person name="Shang Y."/>
            <person name="Youmans B."/>
            <person name="Ayvaz T."/>
            <person name="Ross M."/>
            <person name="Santibanez J."/>
            <person name="Aqrawi P."/>
            <person name="Gross S."/>
            <person name="Joshi V."/>
            <person name="Fowler G."/>
            <person name="Nazareth L."/>
            <person name="Reid J."/>
            <person name="Worley K."/>
            <person name="Petrosino J."/>
            <person name="Highlander S."/>
            <person name="Gibbs R."/>
        </authorList>
    </citation>
    <scope>NUCLEOTIDE SEQUENCE [LARGE SCALE GENOMIC DNA]</scope>
    <source>
        <strain evidence="2 3">ATCC BAA-614</strain>
    </source>
</reference>
<evidence type="ECO:0000313" key="3">
    <source>
        <dbReference type="Proteomes" id="UP000003653"/>
    </source>
</evidence>
<proteinExistence type="predicted"/>
<protein>
    <submittedName>
        <fullName evidence="2">Uncharacterized protein</fullName>
    </submittedName>
</protein>
<accession>D5PIF1</accession>
<evidence type="ECO:0000313" key="2">
    <source>
        <dbReference type="EMBL" id="EFG74164.1"/>
    </source>
</evidence>
<dbReference type="RefSeq" id="WP_007172113.1">
    <property type="nucleotide sequence ID" value="NZ_GG770560.1"/>
</dbReference>
<comment type="caution">
    <text evidence="2">The sequence shown here is derived from an EMBL/GenBank/DDBJ whole genome shotgun (WGS) entry which is preliminary data.</text>
</comment>
<dbReference type="Proteomes" id="UP000003653">
    <property type="component" value="Unassembled WGS sequence"/>
</dbReference>